<protein>
    <submittedName>
        <fullName evidence="1">Uncharacterized protein</fullName>
    </submittedName>
</protein>
<dbReference type="EMBL" id="BPLR01008307">
    <property type="protein sequence ID" value="GIY23742.1"/>
    <property type="molecule type" value="Genomic_DNA"/>
</dbReference>
<dbReference type="Proteomes" id="UP001054945">
    <property type="component" value="Unassembled WGS sequence"/>
</dbReference>
<evidence type="ECO:0000313" key="1">
    <source>
        <dbReference type="EMBL" id="GIY23742.1"/>
    </source>
</evidence>
<sequence>MHTQPKPTKLLIFFPLHSVRKLRRSRRERKKKAQIEEDRRMNEEHFFTMSCKRQFLILTCVPRSQGKRWDDGPRIRNRTLPRKRLALLHIDGLCQIGPGCWKGKLCFFIKNVGCSYTCHVMDGIVCEDIP</sequence>
<gene>
    <name evidence="1" type="ORF">CEXT_669291</name>
</gene>
<reference evidence="1 2" key="1">
    <citation type="submission" date="2021-06" db="EMBL/GenBank/DDBJ databases">
        <title>Caerostris extrusa draft genome.</title>
        <authorList>
            <person name="Kono N."/>
            <person name="Arakawa K."/>
        </authorList>
    </citation>
    <scope>NUCLEOTIDE SEQUENCE [LARGE SCALE GENOMIC DNA]</scope>
</reference>
<evidence type="ECO:0000313" key="2">
    <source>
        <dbReference type="Proteomes" id="UP001054945"/>
    </source>
</evidence>
<organism evidence="1 2">
    <name type="scientific">Caerostris extrusa</name>
    <name type="common">Bark spider</name>
    <name type="synonym">Caerostris bankana</name>
    <dbReference type="NCBI Taxonomy" id="172846"/>
    <lineage>
        <taxon>Eukaryota</taxon>
        <taxon>Metazoa</taxon>
        <taxon>Ecdysozoa</taxon>
        <taxon>Arthropoda</taxon>
        <taxon>Chelicerata</taxon>
        <taxon>Arachnida</taxon>
        <taxon>Araneae</taxon>
        <taxon>Araneomorphae</taxon>
        <taxon>Entelegynae</taxon>
        <taxon>Araneoidea</taxon>
        <taxon>Araneidae</taxon>
        <taxon>Caerostris</taxon>
    </lineage>
</organism>
<dbReference type="AlphaFoldDB" id="A0AAV4RUF4"/>
<keyword evidence="2" id="KW-1185">Reference proteome</keyword>
<comment type="caution">
    <text evidence="1">The sequence shown here is derived from an EMBL/GenBank/DDBJ whole genome shotgun (WGS) entry which is preliminary data.</text>
</comment>
<accession>A0AAV4RUF4</accession>
<name>A0AAV4RUF4_CAEEX</name>
<proteinExistence type="predicted"/>